<dbReference type="Proteomes" id="UP000234525">
    <property type="component" value="Unassembled WGS sequence"/>
</dbReference>
<dbReference type="EMBL" id="FXZB01000051">
    <property type="protein sequence ID" value="SMY02421.1"/>
    <property type="molecule type" value="Genomic_DNA"/>
</dbReference>
<evidence type="ECO:0000313" key="2">
    <source>
        <dbReference type="EMBL" id="AOP53625.1"/>
    </source>
</evidence>
<reference evidence="23 24" key="6">
    <citation type="submission" date="2017-12" db="EMBL/GenBank/DDBJ databases">
        <authorList>
            <person name="Levesque S."/>
        </authorList>
    </citation>
    <scope>NUCLEOTIDE SEQUENCE [LARGE SCALE GENOMIC DNA]</scope>
    <source>
        <strain evidence="3 24">SMQ-1417</strain>
        <strain evidence="4 23">SMQ-1420</strain>
    </source>
</reference>
<dbReference type="Proteomes" id="UP000217564">
    <property type="component" value="Unassembled WGS sequence"/>
</dbReference>
<dbReference type="EMBL" id="FXYZ01000014">
    <property type="protein sequence ID" value="SMX94331.1"/>
    <property type="molecule type" value="Genomic_DNA"/>
</dbReference>
<evidence type="ECO:0000313" key="8">
    <source>
        <dbReference type="EMBL" id="PCC55286.1"/>
    </source>
</evidence>
<reference evidence="15 16" key="3">
    <citation type="journal article" date="2017" name="Elife">
        <title>Extensive horizontal gene transfer in cheese-associated bacteria.</title>
        <authorList>
            <person name="Bonham K.S."/>
            <person name="Wolfe B.E."/>
            <person name="Dutton R.J."/>
        </authorList>
    </citation>
    <scope>NUCLEOTIDE SEQUENCE [LARGE SCALE GENOMIC DNA]</scope>
    <source>
        <strain evidence="8 16">738_8</strain>
        <strain evidence="7 15">947_7</strain>
        <strain evidence="6 18">962_8</strain>
        <strain evidence="5 17">JB5</strain>
    </source>
</reference>
<evidence type="ECO:0000313" key="14">
    <source>
        <dbReference type="Proteomes" id="UP000094793"/>
    </source>
</evidence>
<reference evidence="19 22" key="4">
    <citation type="submission" date="2017-03" db="EMBL/GenBank/DDBJ databases">
        <authorList>
            <person name="Monnet C."/>
        </authorList>
    </citation>
    <scope>NUCLEOTIDE SEQUENCE [LARGE SCALE GENOMIC DNA]</scope>
    <source>
        <strain evidence="22">ATCC 9175</strain>
        <strain evidence="19">CNRZ 920</strain>
    </source>
</reference>
<evidence type="ECO:0000313" key="6">
    <source>
        <dbReference type="EMBL" id="PCC41340.1"/>
    </source>
</evidence>
<reference evidence="13 25" key="7">
    <citation type="submission" date="2018-10" db="EMBL/GenBank/DDBJ databases">
        <title>Brevibacterium genomes from Austrain hard cheese rinds.</title>
        <authorList>
            <person name="Anast J.M."/>
            <person name="Dzieciol M."/>
            <person name="Schultz D.L."/>
            <person name="Mann E."/>
            <person name="Wagner M."/>
            <person name="Schmitz-Esser S."/>
        </authorList>
    </citation>
    <scope>NUCLEOTIDE SEQUENCE [LARGE SCALE GENOMIC DNA]</scope>
    <source>
        <strain evidence="13 25">L261</strain>
    </source>
</reference>
<evidence type="ECO:0000313" key="5">
    <source>
        <dbReference type="EMBL" id="PCC19944.1"/>
    </source>
</evidence>
<evidence type="ECO:0000313" key="12">
    <source>
        <dbReference type="EMBL" id="SMY02722.1"/>
    </source>
</evidence>
<dbReference type="EMBL" id="CP025330">
    <property type="protein sequence ID" value="AZT93497.1"/>
    <property type="molecule type" value="Genomic_DNA"/>
</dbReference>
<evidence type="ECO:0000313" key="16">
    <source>
        <dbReference type="Proteomes" id="UP000217881"/>
    </source>
</evidence>
<dbReference type="Proteomes" id="UP000234327">
    <property type="component" value="Unassembled WGS sequence"/>
</dbReference>
<evidence type="ECO:0000259" key="1">
    <source>
        <dbReference type="Pfam" id="PF12728"/>
    </source>
</evidence>
<gene>
    <name evidence="11" type="ORF">BAUR9175_03780</name>
    <name evidence="12" type="ORF">BAUR920_03560</name>
    <name evidence="10" type="ORF">BAURA63_02920</name>
    <name evidence="9" type="ORF">BAURA86_00380</name>
    <name evidence="2" type="ORF">BLSMQ_1915</name>
    <name evidence="8" type="ORF">CIK59_00490</name>
    <name evidence="7" type="ORF">CIK64_05920</name>
    <name evidence="6" type="ORF">CIK65_18150</name>
    <name evidence="5" type="ORF">CIK79_17610</name>
    <name evidence="3" type="ORF">CXR23_10390</name>
    <name evidence="4" type="ORF">CXR27_10065</name>
    <name evidence="13" type="ORF">EB834_06430</name>
</gene>
<evidence type="ECO:0000313" key="17">
    <source>
        <dbReference type="Proteomes" id="UP000218377"/>
    </source>
</evidence>
<dbReference type="KEGG" id="blin:BLSMQ_1915"/>
<dbReference type="eggNOG" id="COG3311">
    <property type="taxonomic scope" value="Bacteria"/>
</dbReference>
<reference evidence="2" key="1">
    <citation type="submission" date="2016-09" db="EMBL/GenBank/DDBJ databases">
        <title>Complete Genome Sequence of Brevibacterium aurantiacum SMQ-1335.</title>
        <authorList>
            <person name="de Melo A.G."/>
            <person name="Labrie S.J."/>
            <person name="Dumaresq J."/>
            <person name="Roberts R.J."/>
            <person name="Tremblay D.M."/>
            <person name="Moineau S."/>
        </authorList>
    </citation>
    <scope>NUCLEOTIDE SEQUENCE</scope>
    <source>
        <strain evidence="2">SMQ-1335</strain>
    </source>
</reference>
<dbReference type="PATRIC" id="fig|1703.10.peg.1970"/>
<dbReference type="Gene3D" id="1.10.10.10">
    <property type="entry name" value="Winged helix-like DNA-binding domain superfamily/Winged helix DNA-binding domain"/>
    <property type="match status" value="1"/>
</dbReference>
<dbReference type="Proteomes" id="UP000234300">
    <property type="component" value="Unassembled WGS sequence"/>
</dbReference>
<accession>A0A2H1KU27</accession>
<evidence type="ECO:0000313" key="10">
    <source>
        <dbReference type="EMBL" id="SMX94331.1"/>
    </source>
</evidence>
<reference evidence="20 21" key="5">
    <citation type="submission" date="2017-03" db="EMBL/GenBank/DDBJ databases">
        <authorList>
            <person name="Afonso C.L."/>
            <person name="Miller P.J."/>
            <person name="Scott M.A."/>
            <person name="Spackman E."/>
            <person name="Goraichik I."/>
            <person name="Dimitrov K.M."/>
            <person name="Suarez D.L."/>
            <person name="Swayne D.E."/>
        </authorList>
    </citation>
    <scope>NUCLEOTIDE SEQUENCE [LARGE SCALE GENOMIC DNA]</scope>
    <source>
        <strain evidence="10">6</strain>
        <strain evidence="21">6(3)</strain>
        <strain evidence="9">8</strain>
        <strain evidence="20">8(6)</strain>
        <strain evidence="11">ATCC 9175</strain>
        <strain evidence="12">CNRZ 920</strain>
    </source>
</reference>
<reference evidence="14" key="2">
    <citation type="submission" date="2016-09" db="EMBL/GenBank/DDBJ databases">
        <title>Complete Genome Sequence of Brevibacterium linens SMQ-1335.</title>
        <authorList>
            <person name="de Melo A.G."/>
            <person name="Labrie S.J."/>
            <person name="Dumaresq J."/>
            <person name="Roberts R.J."/>
            <person name="Tremblay D.M."/>
            <person name="Moineau S."/>
        </authorList>
    </citation>
    <scope>NUCLEOTIDE SEQUENCE [LARGE SCALE GENOMIC DNA]</scope>
    <source>
        <strain evidence="14">SMQ-1335</strain>
    </source>
</reference>
<evidence type="ECO:0000313" key="9">
    <source>
        <dbReference type="EMBL" id="SMX72031.1"/>
    </source>
</evidence>
<protein>
    <submittedName>
        <fullName evidence="5 9">Excisionase</fullName>
    </submittedName>
    <submittedName>
        <fullName evidence="2">Excisionase/Xis, DNA-binding</fullName>
    </submittedName>
    <submittedName>
        <fullName evidence="3">Helix-turn-helix domain-containing protein</fullName>
    </submittedName>
</protein>
<evidence type="ECO:0000313" key="15">
    <source>
        <dbReference type="Proteomes" id="UP000217564"/>
    </source>
</evidence>
<dbReference type="Pfam" id="PF12728">
    <property type="entry name" value="HTH_17"/>
    <property type="match status" value="1"/>
</dbReference>
<evidence type="ECO:0000313" key="13">
    <source>
        <dbReference type="EMBL" id="TGD39748.1"/>
    </source>
</evidence>
<dbReference type="EMBL" id="NRGX01000001">
    <property type="protein sequence ID" value="PCC19944.1"/>
    <property type="molecule type" value="Genomic_DNA"/>
</dbReference>
<evidence type="ECO:0000313" key="23">
    <source>
        <dbReference type="Proteomes" id="UP000282731"/>
    </source>
</evidence>
<keyword evidence="2" id="KW-0238">DNA-binding</keyword>
<dbReference type="EMBL" id="CP025334">
    <property type="protein sequence ID" value="AZT97298.1"/>
    <property type="molecule type" value="Genomic_DNA"/>
</dbReference>
<dbReference type="InterPro" id="IPR036388">
    <property type="entry name" value="WH-like_DNA-bd_sf"/>
</dbReference>
<organism evidence="2 14">
    <name type="scientific">Brevibacterium aurantiacum</name>
    <dbReference type="NCBI Taxonomy" id="273384"/>
    <lineage>
        <taxon>Bacteria</taxon>
        <taxon>Bacillati</taxon>
        <taxon>Actinomycetota</taxon>
        <taxon>Actinomycetes</taxon>
        <taxon>Micrococcales</taxon>
        <taxon>Brevibacteriaceae</taxon>
        <taxon>Brevibacterium</taxon>
    </lineage>
</organism>
<dbReference type="InterPro" id="IPR010093">
    <property type="entry name" value="SinI_DNA-bd"/>
</dbReference>
<dbReference type="OrthoDB" id="26212at2"/>
<dbReference type="Proteomes" id="UP000094793">
    <property type="component" value="Chromosome"/>
</dbReference>
<sequence length="174" mass="19189">MTTRAAAQDTFFAPGVRGTGEVYDFIEAHAAKTGSRPEPHFYLSGPDAGDQVELPHEIYEILVKAVDAMRSGMAVTITPNSLTMTTQQAAELLGITRPTLVKLLDEGKIPFEKPNTHRRVRLADVLAYKEQRKAEQHAAIAEMGGYDEGKEGREQALARMKKARKIVADRRRAG</sequence>
<accession>A0A2A3YPX0</accession>
<evidence type="ECO:0000313" key="25">
    <source>
        <dbReference type="Proteomes" id="UP000297736"/>
    </source>
</evidence>
<dbReference type="GeneID" id="60906294"/>
<evidence type="ECO:0000313" key="3">
    <source>
        <dbReference type="EMBL" id="AZT93497.1"/>
    </source>
</evidence>
<dbReference type="InterPro" id="IPR009061">
    <property type="entry name" value="DNA-bd_dom_put_sf"/>
</dbReference>
<dbReference type="NCBIfam" id="TIGR01764">
    <property type="entry name" value="excise"/>
    <property type="match status" value="1"/>
</dbReference>
<dbReference type="Proteomes" id="UP000283000">
    <property type="component" value="Chromosome"/>
</dbReference>
<dbReference type="Proteomes" id="UP000217881">
    <property type="component" value="Unassembled WGS sequence"/>
</dbReference>
<evidence type="ECO:0000313" key="19">
    <source>
        <dbReference type="Proteomes" id="UP000234289"/>
    </source>
</evidence>
<evidence type="ECO:0000313" key="7">
    <source>
        <dbReference type="EMBL" id="PCC47407.1"/>
    </source>
</evidence>
<evidence type="ECO:0000313" key="24">
    <source>
        <dbReference type="Proteomes" id="UP000283000"/>
    </source>
</evidence>
<dbReference type="GO" id="GO:0003677">
    <property type="term" value="F:DNA binding"/>
    <property type="evidence" value="ECO:0007669"/>
    <property type="project" value="UniProtKB-KW"/>
</dbReference>
<dbReference type="Proteomes" id="UP000282731">
    <property type="component" value="Chromosome"/>
</dbReference>
<dbReference type="SUPFAM" id="SSF46955">
    <property type="entry name" value="Putative DNA-binding domain"/>
    <property type="match status" value="1"/>
</dbReference>
<feature type="domain" description="Helix-turn-helix" evidence="1">
    <location>
        <begin position="84"/>
        <end position="132"/>
    </location>
</feature>
<dbReference type="Proteomes" id="UP000234289">
    <property type="component" value="Unassembled WGS sequence"/>
</dbReference>
<evidence type="ECO:0000313" key="11">
    <source>
        <dbReference type="EMBL" id="SMY02421.1"/>
    </source>
</evidence>
<dbReference type="RefSeq" id="WP_009882375.1">
    <property type="nucleotide sequence ID" value="NZ_CP017150.1"/>
</dbReference>
<dbReference type="Proteomes" id="UP000297736">
    <property type="component" value="Unassembled WGS sequence"/>
</dbReference>
<dbReference type="Proteomes" id="UP000218377">
    <property type="component" value="Unassembled WGS sequence"/>
</dbReference>
<accession>A0A1D7W3S8</accession>
<dbReference type="EMBL" id="RHFF01000004">
    <property type="protein sequence ID" value="TGD39748.1"/>
    <property type="molecule type" value="Genomic_DNA"/>
</dbReference>
<dbReference type="EMBL" id="FXZG01000039">
    <property type="protein sequence ID" value="SMY02722.1"/>
    <property type="molecule type" value="Genomic_DNA"/>
</dbReference>
<dbReference type="EMBL" id="NRGQ01000042">
    <property type="protein sequence ID" value="PCC41340.1"/>
    <property type="molecule type" value="Genomic_DNA"/>
</dbReference>
<evidence type="ECO:0000313" key="20">
    <source>
        <dbReference type="Proteomes" id="UP000234300"/>
    </source>
</evidence>
<evidence type="ECO:0000313" key="18">
    <source>
        <dbReference type="Proteomes" id="UP000218620"/>
    </source>
</evidence>
<dbReference type="Proteomes" id="UP000218620">
    <property type="component" value="Unassembled WGS sequence"/>
</dbReference>
<proteinExistence type="predicted"/>
<dbReference type="EMBL" id="CP017150">
    <property type="protein sequence ID" value="AOP53625.1"/>
    <property type="molecule type" value="Genomic_DNA"/>
</dbReference>
<evidence type="ECO:0000313" key="4">
    <source>
        <dbReference type="EMBL" id="AZT97298.1"/>
    </source>
</evidence>
<dbReference type="AlphaFoldDB" id="A0A1D7W3S8"/>
<evidence type="ECO:0000313" key="21">
    <source>
        <dbReference type="Proteomes" id="UP000234327"/>
    </source>
</evidence>
<dbReference type="EMBL" id="NRHA01000003">
    <property type="protein sequence ID" value="PCC55286.1"/>
    <property type="molecule type" value="Genomic_DNA"/>
</dbReference>
<dbReference type="EMBL" id="NRGP01000008">
    <property type="protein sequence ID" value="PCC47407.1"/>
    <property type="molecule type" value="Genomic_DNA"/>
</dbReference>
<reference evidence="23 24" key="8">
    <citation type="submission" date="2019-01" db="EMBL/GenBank/DDBJ databases">
        <title>Comparative genomic analysis of Brevibacterium aurantiacum sheds light on its evolution and its adaptation to smear-ripened cheeses.</title>
        <authorList>
            <person name="Moineau S."/>
        </authorList>
    </citation>
    <scope>NUCLEOTIDE SEQUENCE [LARGE SCALE GENOMIC DNA]</scope>
    <source>
        <strain evidence="3 24">SMQ-1417</strain>
        <strain evidence="4 23">SMQ-1420</strain>
    </source>
</reference>
<evidence type="ECO:0000313" key="22">
    <source>
        <dbReference type="Proteomes" id="UP000234525"/>
    </source>
</evidence>
<dbReference type="InterPro" id="IPR041657">
    <property type="entry name" value="HTH_17"/>
</dbReference>
<name>A0A1D7W3S8_BREAU</name>
<dbReference type="EMBL" id="FXZI01000001">
    <property type="protein sequence ID" value="SMX72031.1"/>
    <property type="molecule type" value="Genomic_DNA"/>
</dbReference>
<keyword evidence="22" id="KW-1185">Reference proteome</keyword>